<dbReference type="Proteomes" id="UP001501153">
    <property type="component" value="Unassembled WGS sequence"/>
</dbReference>
<gene>
    <name evidence="2" type="ORF">GCM10023185_01890</name>
</gene>
<protein>
    <submittedName>
        <fullName evidence="2">Transglutaminase family protein</fullName>
    </submittedName>
</protein>
<reference evidence="3" key="1">
    <citation type="journal article" date="2019" name="Int. J. Syst. Evol. Microbiol.">
        <title>The Global Catalogue of Microorganisms (GCM) 10K type strain sequencing project: providing services to taxonomists for standard genome sequencing and annotation.</title>
        <authorList>
            <consortium name="The Broad Institute Genomics Platform"/>
            <consortium name="The Broad Institute Genome Sequencing Center for Infectious Disease"/>
            <person name="Wu L."/>
            <person name="Ma J."/>
        </authorList>
    </citation>
    <scope>NUCLEOTIDE SEQUENCE [LARGE SCALE GENOMIC DNA]</scope>
    <source>
        <strain evidence="3">JCM 17923</strain>
    </source>
</reference>
<dbReference type="SMART" id="SM00460">
    <property type="entry name" value="TGc"/>
    <property type="match status" value="1"/>
</dbReference>
<organism evidence="2 3">
    <name type="scientific">Hymenobacter saemangeumensis</name>
    <dbReference type="NCBI Taxonomy" id="1084522"/>
    <lineage>
        <taxon>Bacteria</taxon>
        <taxon>Pseudomonadati</taxon>
        <taxon>Bacteroidota</taxon>
        <taxon>Cytophagia</taxon>
        <taxon>Cytophagales</taxon>
        <taxon>Hymenobacteraceae</taxon>
        <taxon>Hymenobacter</taxon>
    </lineage>
</organism>
<dbReference type="PANTHER" id="PTHR38339">
    <property type="entry name" value="TRANSGLUTAMINASE DOMAIN PROTEIN"/>
    <property type="match status" value="1"/>
</dbReference>
<dbReference type="InterPro" id="IPR002931">
    <property type="entry name" value="Transglutaminase-like"/>
</dbReference>
<name>A0ABP8HY05_9BACT</name>
<evidence type="ECO:0000259" key="1">
    <source>
        <dbReference type="SMART" id="SM00460"/>
    </source>
</evidence>
<evidence type="ECO:0000313" key="2">
    <source>
        <dbReference type="EMBL" id="GAA4347082.1"/>
    </source>
</evidence>
<dbReference type="PANTHER" id="PTHR38339:SF1">
    <property type="entry name" value="TRANSGLUTAMINASE-LIKE DOMAIN-CONTAINING PROTEIN"/>
    <property type="match status" value="1"/>
</dbReference>
<dbReference type="InterPro" id="IPR038765">
    <property type="entry name" value="Papain-like_cys_pep_sf"/>
</dbReference>
<proteinExistence type="predicted"/>
<dbReference type="Pfam" id="PF01841">
    <property type="entry name" value="Transglut_core"/>
    <property type="match status" value="1"/>
</dbReference>
<dbReference type="Gene3D" id="3.10.620.30">
    <property type="match status" value="1"/>
</dbReference>
<keyword evidence="3" id="KW-1185">Reference proteome</keyword>
<accession>A0ABP8HY05</accession>
<feature type="domain" description="Transglutaminase-like" evidence="1">
    <location>
        <begin position="214"/>
        <end position="280"/>
    </location>
</feature>
<dbReference type="SUPFAM" id="SSF54001">
    <property type="entry name" value="Cysteine proteinases"/>
    <property type="match status" value="1"/>
</dbReference>
<comment type="caution">
    <text evidence="2">The sequence shown here is derived from an EMBL/GenBank/DDBJ whole genome shotgun (WGS) entry which is preliminary data.</text>
</comment>
<sequence>MLFHSYVFLSALPSGPSRRLARLGLALLTAAGLAFTPPAPPKAPRVRTFTLRCQATVPVPPAGTHALDLWVPVPHNDPSQTVADLQVESPVPYKIERGAFGNTMLHLRLPAMPTAPLVLRFTARVSRREHLNFPAGQPGKSRPAPADPDQARWLAPDRLVPLDPQIRQQAREVVEQAGAKTDLDQARAIYQHVVGTMTYDKSGQGWGRGDIYYACDVRRGNCTDFHALFIGYCRALGIPARFSIGLPLPAGRGKGEIKGYHCWAEFFTPQTGWVPIDASEAAKDPARRDYFFGAHDENRVEFSRGRDLTLTPAQAGPPLNYFVFPYAEADGKPLEVERVYEFEDLAVAP</sequence>
<evidence type="ECO:0000313" key="3">
    <source>
        <dbReference type="Proteomes" id="UP001501153"/>
    </source>
</evidence>
<dbReference type="EMBL" id="BAABGZ010000006">
    <property type="protein sequence ID" value="GAA4347082.1"/>
    <property type="molecule type" value="Genomic_DNA"/>
</dbReference>